<dbReference type="UniPathway" id="UPA00252"/>
<evidence type="ECO:0000313" key="12">
    <source>
        <dbReference type="EMBL" id="OOG25048.1"/>
    </source>
</evidence>
<accession>A0A1V3NJI1</accession>
<proteinExistence type="predicted"/>
<dbReference type="Proteomes" id="UP000189462">
    <property type="component" value="Unassembled WGS sequence"/>
</dbReference>
<evidence type="ECO:0000256" key="2">
    <source>
        <dbReference type="ARBA" id="ARBA00004429"/>
    </source>
</evidence>
<keyword evidence="6 10" id="KW-0812">Transmembrane</keyword>
<gene>
    <name evidence="12" type="ORF">B1C78_07435</name>
</gene>
<sequence length="394" mass="44980">MMRLLFILLGVLLAAAVVTHVFIREPGYVLLAHGTTSVETSLALFLTALVLVFFLLYGLVRLVIRLWTLPGGMRDRLHRRQREAARRGLNQGLIEMSEGRWERAEKLLVRSARRSPNPLIHWLTAARAAQMQGAYTRRDGYLNKASRCEAGSDVAVELTQAELQIAHGQHEQALATLNHLSELVPRHRYLLKLRARLHHQLKDSAALFSLIHELRRQNVLPEVDITEMENQSALDLLERAARDGDLTEARRVWENLHRDARRRPELVLAYARALVELEDVEGAETLLRTTLKSTWDERLVRQYGTLPLEDPVKALNTAEHWAKQHGRDPVLLLTLGRLSRRAKLWGKARAYLEASSGTRPDPETYRELAELLEQMGENERAQACYRDGLRLAVE</sequence>
<dbReference type="Gene3D" id="1.25.40.10">
    <property type="entry name" value="Tetratricopeptide repeat domain"/>
    <property type="match status" value="3"/>
</dbReference>
<organism evidence="12 13">
    <name type="scientific">Thioalkalivibrio denitrificans</name>
    <dbReference type="NCBI Taxonomy" id="108003"/>
    <lineage>
        <taxon>Bacteria</taxon>
        <taxon>Pseudomonadati</taxon>
        <taxon>Pseudomonadota</taxon>
        <taxon>Gammaproteobacteria</taxon>
        <taxon>Chromatiales</taxon>
        <taxon>Ectothiorhodospiraceae</taxon>
        <taxon>Thioalkalivibrio</taxon>
    </lineage>
</organism>
<evidence type="ECO:0000256" key="7">
    <source>
        <dbReference type="ARBA" id="ARBA00022989"/>
    </source>
</evidence>
<comment type="caution">
    <text evidence="12">The sequence shown here is derived from an EMBL/GenBank/DDBJ whole genome shotgun (WGS) entry which is preliminary data.</text>
</comment>
<evidence type="ECO:0000256" key="3">
    <source>
        <dbReference type="ARBA" id="ARBA00004744"/>
    </source>
</evidence>
<dbReference type="Pfam" id="PF14559">
    <property type="entry name" value="TPR_19"/>
    <property type="match status" value="1"/>
</dbReference>
<dbReference type="OrthoDB" id="7053339at2"/>
<protein>
    <submittedName>
        <fullName evidence="12">Heme biosynthesis protein HemY</fullName>
    </submittedName>
</protein>
<dbReference type="GO" id="GO:0005886">
    <property type="term" value="C:plasma membrane"/>
    <property type="evidence" value="ECO:0007669"/>
    <property type="project" value="UniProtKB-SubCell"/>
</dbReference>
<evidence type="ECO:0000256" key="8">
    <source>
        <dbReference type="ARBA" id="ARBA00023136"/>
    </source>
</evidence>
<dbReference type="AlphaFoldDB" id="A0A1V3NJI1"/>
<dbReference type="InterPro" id="IPR005254">
    <property type="entry name" value="Heme_biosyn_assoc_TPR_pro"/>
</dbReference>
<evidence type="ECO:0000259" key="11">
    <source>
        <dbReference type="Pfam" id="PF07219"/>
    </source>
</evidence>
<evidence type="ECO:0000256" key="4">
    <source>
        <dbReference type="ARBA" id="ARBA00022475"/>
    </source>
</evidence>
<dbReference type="InterPro" id="IPR011990">
    <property type="entry name" value="TPR-like_helical_dom_sf"/>
</dbReference>
<dbReference type="SUPFAM" id="SSF48452">
    <property type="entry name" value="TPR-like"/>
    <property type="match status" value="2"/>
</dbReference>
<evidence type="ECO:0000256" key="1">
    <source>
        <dbReference type="ARBA" id="ARBA00002962"/>
    </source>
</evidence>
<keyword evidence="13" id="KW-1185">Reference proteome</keyword>
<dbReference type="GO" id="GO:0042168">
    <property type="term" value="P:heme metabolic process"/>
    <property type="evidence" value="ECO:0007669"/>
    <property type="project" value="InterPro"/>
</dbReference>
<dbReference type="GO" id="GO:0006779">
    <property type="term" value="P:porphyrin-containing compound biosynthetic process"/>
    <property type="evidence" value="ECO:0007669"/>
    <property type="project" value="UniProtKB-KW"/>
</dbReference>
<dbReference type="NCBIfam" id="TIGR00540">
    <property type="entry name" value="TPR_hemY_coli"/>
    <property type="match status" value="1"/>
</dbReference>
<dbReference type="InterPro" id="IPR010817">
    <property type="entry name" value="HemY_N"/>
</dbReference>
<dbReference type="RefSeq" id="WP_077278520.1">
    <property type="nucleotide sequence ID" value="NZ_MVBK01000041.1"/>
</dbReference>
<keyword evidence="8 10" id="KW-0472">Membrane</keyword>
<feature type="transmembrane region" description="Helical" evidence="10">
    <location>
        <begin position="43"/>
        <end position="64"/>
    </location>
</feature>
<keyword evidence="5" id="KW-0997">Cell inner membrane</keyword>
<feature type="domain" description="HemY N-terminal" evidence="11">
    <location>
        <begin position="27"/>
        <end position="133"/>
    </location>
</feature>
<evidence type="ECO:0000256" key="9">
    <source>
        <dbReference type="ARBA" id="ARBA00023244"/>
    </source>
</evidence>
<evidence type="ECO:0000256" key="5">
    <source>
        <dbReference type="ARBA" id="ARBA00022519"/>
    </source>
</evidence>
<dbReference type="Pfam" id="PF07219">
    <property type="entry name" value="HemY_N"/>
    <property type="match status" value="1"/>
</dbReference>
<dbReference type="STRING" id="108003.B1C78_07435"/>
<evidence type="ECO:0000313" key="13">
    <source>
        <dbReference type="Proteomes" id="UP000189462"/>
    </source>
</evidence>
<comment type="subcellular location">
    <subcellularLocation>
        <location evidence="2">Cell inner membrane</location>
        <topology evidence="2">Multi-pass membrane protein</topology>
    </subcellularLocation>
</comment>
<comment type="pathway">
    <text evidence="3">Porphyrin-containing compound metabolism; protoheme biosynthesis.</text>
</comment>
<keyword evidence="4" id="KW-1003">Cell membrane</keyword>
<evidence type="ECO:0000256" key="6">
    <source>
        <dbReference type="ARBA" id="ARBA00022692"/>
    </source>
</evidence>
<keyword evidence="7 10" id="KW-1133">Transmembrane helix</keyword>
<keyword evidence="9" id="KW-0627">Porphyrin biosynthesis</keyword>
<comment type="function">
    <text evidence="1">Involved in a late step of protoheme IX synthesis.</text>
</comment>
<dbReference type="EMBL" id="MVBK01000041">
    <property type="protein sequence ID" value="OOG25048.1"/>
    <property type="molecule type" value="Genomic_DNA"/>
</dbReference>
<reference evidence="12 13" key="1">
    <citation type="submission" date="2017-02" db="EMBL/GenBank/DDBJ databases">
        <title>Genomic diversity within the haloalkaliphilic genus Thioalkalivibrio.</title>
        <authorList>
            <person name="Ahn A.-C."/>
            <person name="Meier-Kolthoff J."/>
            <person name="Overmars L."/>
            <person name="Richter M."/>
            <person name="Woyke T."/>
            <person name="Sorokin D.Y."/>
            <person name="Muyzer G."/>
        </authorList>
    </citation>
    <scope>NUCLEOTIDE SEQUENCE [LARGE SCALE GENOMIC DNA]</scope>
    <source>
        <strain evidence="12 13">ALJD</strain>
    </source>
</reference>
<name>A0A1V3NJI1_9GAMM</name>
<evidence type="ECO:0000256" key="10">
    <source>
        <dbReference type="SAM" id="Phobius"/>
    </source>
</evidence>